<accession>A0A7J8UU47</accession>
<keyword evidence="2" id="KW-1185">Reference proteome</keyword>
<evidence type="ECO:0000313" key="1">
    <source>
        <dbReference type="EMBL" id="MBA0654025.1"/>
    </source>
</evidence>
<reference evidence="1 2" key="1">
    <citation type="journal article" date="2019" name="Genome Biol. Evol.">
        <title>Insights into the evolution of the New World diploid cottons (Gossypium, subgenus Houzingenia) based on genome sequencing.</title>
        <authorList>
            <person name="Grover C.E."/>
            <person name="Arick M.A. 2nd"/>
            <person name="Thrash A."/>
            <person name="Conover J.L."/>
            <person name="Sanders W.S."/>
            <person name="Peterson D.G."/>
            <person name="Frelichowski J.E."/>
            <person name="Scheffler J.A."/>
            <person name="Scheffler B.E."/>
            <person name="Wendel J.F."/>
        </authorList>
    </citation>
    <scope>NUCLEOTIDE SEQUENCE [LARGE SCALE GENOMIC DNA]</scope>
    <source>
        <strain evidence="1">57</strain>
        <tissue evidence="1">Leaf</tissue>
    </source>
</reference>
<dbReference type="OrthoDB" id="999609at2759"/>
<name>A0A7J8UU47_9ROSI</name>
<dbReference type="Proteomes" id="UP000593573">
    <property type="component" value="Unassembled WGS sequence"/>
</dbReference>
<dbReference type="AlphaFoldDB" id="A0A7J8UU47"/>
<protein>
    <recommendedName>
        <fullName evidence="3">RNase H type-1 domain-containing protein</fullName>
    </recommendedName>
</protein>
<organism evidence="1 2">
    <name type="scientific">Gossypium klotzschianum</name>
    <dbReference type="NCBI Taxonomy" id="34286"/>
    <lineage>
        <taxon>Eukaryota</taxon>
        <taxon>Viridiplantae</taxon>
        <taxon>Streptophyta</taxon>
        <taxon>Embryophyta</taxon>
        <taxon>Tracheophyta</taxon>
        <taxon>Spermatophyta</taxon>
        <taxon>Magnoliopsida</taxon>
        <taxon>eudicotyledons</taxon>
        <taxon>Gunneridae</taxon>
        <taxon>Pentapetalae</taxon>
        <taxon>rosids</taxon>
        <taxon>malvids</taxon>
        <taxon>Malvales</taxon>
        <taxon>Malvaceae</taxon>
        <taxon>Malvoideae</taxon>
        <taxon>Gossypium</taxon>
    </lineage>
</organism>
<evidence type="ECO:0008006" key="3">
    <source>
        <dbReference type="Google" id="ProtNLM"/>
    </source>
</evidence>
<sequence>MCVLDKKATDRAKTLSQDFLIHNLVNKPLLSLTPTCKRWEKPPCGFAKLNFDTSVKNNKTGYGVIFRDEDGFVIGGGGGFKDEILVADWAELFAFKENSKIV</sequence>
<gene>
    <name evidence="1" type="ORF">Goklo_021110</name>
</gene>
<comment type="caution">
    <text evidence="1">The sequence shown here is derived from an EMBL/GenBank/DDBJ whole genome shotgun (WGS) entry which is preliminary data.</text>
</comment>
<proteinExistence type="predicted"/>
<evidence type="ECO:0000313" key="2">
    <source>
        <dbReference type="Proteomes" id="UP000593573"/>
    </source>
</evidence>
<dbReference type="EMBL" id="JABFAB010000007">
    <property type="protein sequence ID" value="MBA0654025.1"/>
    <property type="molecule type" value="Genomic_DNA"/>
</dbReference>